<comment type="caution">
    <text evidence="2">The sequence shown here is derived from an EMBL/GenBank/DDBJ whole genome shotgun (WGS) entry which is preliminary data.</text>
</comment>
<sequence length="115" mass="12763">MSLTGEMSHERGIRSELPPEWPRRGLPLTLQAFNRPENQRSVRTSRNVNDGRPLTTSNALRLTWSVSSAEVLQPSQSPERLQASVRVGGKVPEQSAEASSSPSLVCELRGRERKT</sequence>
<organism evidence="2 3">
    <name type="scientific">Scophthalmus maximus</name>
    <name type="common">Turbot</name>
    <name type="synonym">Psetta maxima</name>
    <dbReference type="NCBI Taxonomy" id="52904"/>
    <lineage>
        <taxon>Eukaryota</taxon>
        <taxon>Metazoa</taxon>
        <taxon>Chordata</taxon>
        <taxon>Craniata</taxon>
        <taxon>Vertebrata</taxon>
        <taxon>Euteleostomi</taxon>
        <taxon>Actinopterygii</taxon>
        <taxon>Neopterygii</taxon>
        <taxon>Teleostei</taxon>
        <taxon>Neoteleostei</taxon>
        <taxon>Acanthomorphata</taxon>
        <taxon>Carangaria</taxon>
        <taxon>Pleuronectiformes</taxon>
        <taxon>Pleuronectoidei</taxon>
        <taxon>Scophthalmidae</taxon>
        <taxon>Scophthalmus</taxon>
    </lineage>
</organism>
<gene>
    <name evidence="2" type="ORF">F2P81_024606</name>
</gene>
<feature type="compositionally biased region" description="Polar residues" evidence="1">
    <location>
        <begin position="70"/>
        <end position="79"/>
    </location>
</feature>
<dbReference type="EMBL" id="VEVO01000022">
    <property type="protein sequence ID" value="KAF0023976.1"/>
    <property type="molecule type" value="Genomic_DNA"/>
</dbReference>
<evidence type="ECO:0000256" key="1">
    <source>
        <dbReference type="SAM" id="MobiDB-lite"/>
    </source>
</evidence>
<evidence type="ECO:0000313" key="2">
    <source>
        <dbReference type="EMBL" id="KAF0023976.1"/>
    </source>
</evidence>
<feature type="compositionally biased region" description="Low complexity" evidence="1">
    <location>
        <begin position="92"/>
        <end position="103"/>
    </location>
</feature>
<feature type="region of interest" description="Disordered" evidence="1">
    <location>
        <begin position="70"/>
        <end position="115"/>
    </location>
</feature>
<feature type="region of interest" description="Disordered" evidence="1">
    <location>
        <begin position="1"/>
        <end position="55"/>
    </location>
</feature>
<evidence type="ECO:0000313" key="3">
    <source>
        <dbReference type="Proteomes" id="UP000438429"/>
    </source>
</evidence>
<protein>
    <submittedName>
        <fullName evidence="2">Uncharacterized protein</fullName>
    </submittedName>
</protein>
<feature type="compositionally biased region" description="Polar residues" evidence="1">
    <location>
        <begin position="39"/>
        <end position="55"/>
    </location>
</feature>
<accession>A0A6A4RN74</accession>
<name>A0A6A4RN74_SCOMX</name>
<dbReference type="AlphaFoldDB" id="A0A6A4RN74"/>
<dbReference type="Proteomes" id="UP000438429">
    <property type="component" value="Unassembled WGS sequence"/>
</dbReference>
<reference evidence="2 3" key="1">
    <citation type="submission" date="2019-06" db="EMBL/GenBank/DDBJ databases">
        <title>Draft genomes of female and male turbot (Scophthalmus maximus).</title>
        <authorList>
            <person name="Xu H."/>
            <person name="Xu X.-W."/>
            <person name="Shao C."/>
            <person name="Chen S."/>
        </authorList>
    </citation>
    <scope>NUCLEOTIDE SEQUENCE [LARGE SCALE GENOMIC DNA]</scope>
    <source>
        <strain evidence="2">Ysfricsl-2016a</strain>
        <tissue evidence="2">Blood</tissue>
    </source>
</reference>
<proteinExistence type="predicted"/>